<evidence type="ECO:0000313" key="3">
    <source>
        <dbReference type="Proteomes" id="UP000198625"/>
    </source>
</evidence>
<feature type="region of interest" description="Disordered" evidence="1">
    <location>
        <begin position="27"/>
        <end position="63"/>
    </location>
</feature>
<dbReference type="Proteomes" id="UP000198625">
    <property type="component" value="Unassembled WGS sequence"/>
</dbReference>
<dbReference type="AlphaFoldDB" id="A0A1H3KQZ1"/>
<dbReference type="EMBL" id="FNQE01000002">
    <property type="protein sequence ID" value="SDY54104.1"/>
    <property type="molecule type" value="Genomic_DNA"/>
</dbReference>
<feature type="compositionally biased region" description="Low complexity" evidence="1">
    <location>
        <begin position="39"/>
        <end position="49"/>
    </location>
</feature>
<dbReference type="PROSITE" id="PS51257">
    <property type="entry name" value="PROKAR_LIPOPROTEIN"/>
    <property type="match status" value="1"/>
</dbReference>
<sequence length="170" mass="18658">MRKGIFLSLLLLVVIILISCSNNSKQVPNENATLRSDSTEATDSSTSDSTTEETEKNSGMNVNVSLGTTGENMSLPERFPKDVFPLPEDANIINVNDNKDSKALGIVLETDKSYEEVIEFYQDIMKDGTITVEDKKEDAYVLIGSKNGYGVTIFINKQNNNVGVLIDVTL</sequence>
<accession>A0A1H3KQZ1</accession>
<dbReference type="OrthoDB" id="2084603at2"/>
<proteinExistence type="predicted"/>
<name>A0A1H3KQZ1_9FIRM</name>
<reference evidence="2 3" key="1">
    <citation type="submission" date="2016-10" db="EMBL/GenBank/DDBJ databases">
        <authorList>
            <person name="de Groot N.N."/>
        </authorList>
    </citation>
    <scope>NUCLEOTIDE SEQUENCE [LARGE SCALE GENOMIC DNA]</scope>
    <source>
        <strain evidence="2 3">DSM 21650</strain>
    </source>
</reference>
<evidence type="ECO:0000313" key="2">
    <source>
        <dbReference type="EMBL" id="SDY54104.1"/>
    </source>
</evidence>
<protein>
    <submittedName>
        <fullName evidence="2">Uncharacterized protein</fullName>
    </submittedName>
</protein>
<organism evidence="2 3">
    <name type="scientific">Proteiniborus ethanoligenes</name>
    <dbReference type="NCBI Taxonomy" id="415015"/>
    <lineage>
        <taxon>Bacteria</taxon>
        <taxon>Bacillati</taxon>
        <taxon>Bacillota</taxon>
        <taxon>Clostridia</taxon>
        <taxon>Eubacteriales</taxon>
        <taxon>Proteiniborus</taxon>
    </lineage>
</organism>
<dbReference type="RefSeq" id="WP_091726150.1">
    <property type="nucleotide sequence ID" value="NZ_FNQE01000002.1"/>
</dbReference>
<gene>
    <name evidence="2" type="ORF">SAMN05660462_00268</name>
</gene>
<keyword evidence="3" id="KW-1185">Reference proteome</keyword>
<evidence type="ECO:0000256" key="1">
    <source>
        <dbReference type="SAM" id="MobiDB-lite"/>
    </source>
</evidence>